<sequence length="154" mass="16601">MANFNDPVEAANELADQVRVLAHATRSFEGKEGDIYWVLGSLLAANRRMQQVVSQLATAHTLNRDLAHDDAGDAREGQLEAQEAAMALRHAVIHLGKVDDDLGSASQHSGRIAWYTRDQIDHQRTPDLTSGAGPDGDVLDLGAHRDTSGPDLTA</sequence>
<name>A0A8A4Z9P9_9MICO</name>
<evidence type="ECO:0000313" key="2">
    <source>
        <dbReference type="EMBL" id="QTE28622.1"/>
    </source>
</evidence>
<evidence type="ECO:0000256" key="1">
    <source>
        <dbReference type="SAM" id="MobiDB-lite"/>
    </source>
</evidence>
<dbReference type="KEGG" id="psic:J4E96_14840"/>
<feature type="region of interest" description="Disordered" evidence="1">
    <location>
        <begin position="123"/>
        <end position="154"/>
    </location>
</feature>
<keyword evidence="3" id="KW-1185">Reference proteome</keyword>
<gene>
    <name evidence="2" type="ORF">J4E96_14840</name>
</gene>
<dbReference type="AlphaFoldDB" id="A0A8A4Z9P9"/>
<dbReference type="EMBL" id="CP071868">
    <property type="protein sequence ID" value="QTE28622.1"/>
    <property type="molecule type" value="Genomic_DNA"/>
</dbReference>
<dbReference type="Proteomes" id="UP000663937">
    <property type="component" value="Chromosome"/>
</dbReference>
<proteinExistence type="predicted"/>
<reference evidence="2" key="1">
    <citation type="submission" date="2021-03" db="EMBL/GenBank/DDBJ databases">
        <title>Pengzhenrongella sicca gen. nov., sp. nov., a new member of suborder Micrococcineae isolated from High-Arctic tundra soil.</title>
        <authorList>
            <person name="Peng F."/>
        </authorList>
    </citation>
    <scope>NUCLEOTIDE SEQUENCE</scope>
    <source>
        <strain evidence="2">LRZ-2</strain>
    </source>
</reference>
<organism evidence="2 3">
    <name type="scientific">Pengzhenrongella sicca</name>
    <dbReference type="NCBI Taxonomy" id="2819238"/>
    <lineage>
        <taxon>Bacteria</taxon>
        <taxon>Bacillati</taxon>
        <taxon>Actinomycetota</taxon>
        <taxon>Actinomycetes</taxon>
        <taxon>Micrococcales</taxon>
        <taxon>Pengzhenrongella</taxon>
    </lineage>
</organism>
<dbReference type="RefSeq" id="WP_227422864.1">
    <property type="nucleotide sequence ID" value="NZ_CP071868.1"/>
</dbReference>
<accession>A0A8A4Z9P9</accession>
<evidence type="ECO:0000313" key="3">
    <source>
        <dbReference type="Proteomes" id="UP000663937"/>
    </source>
</evidence>
<protein>
    <submittedName>
        <fullName evidence="2">Uncharacterized protein</fullName>
    </submittedName>
</protein>